<dbReference type="NCBIfam" id="TIGR04183">
    <property type="entry name" value="Por_Secre_tail"/>
    <property type="match status" value="1"/>
</dbReference>
<dbReference type="EMBL" id="CM001402">
    <property type="protein sequence ID" value="EHO43190.1"/>
    <property type="molecule type" value="Genomic_DNA"/>
</dbReference>
<dbReference type="KEGG" id="caby:Cabys_2535"/>
<dbReference type="CDD" id="cd03143">
    <property type="entry name" value="A4_beta-galactosidase_middle_domain"/>
    <property type="match status" value="1"/>
</dbReference>
<dbReference type="Proteomes" id="UP000004671">
    <property type="component" value="Chromosome"/>
</dbReference>
<dbReference type="InParanoid" id="H1XYC3"/>
<dbReference type="eggNOG" id="COG0860">
    <property type="taxonomic scope" value="Bacteria"/>
</dbReference>
<dbReference type="InterPro" id="IPR026444">
    <property type="entry name" value="Secre_tail"/>
</dbReference>
<evidence type="ECO:0000313" key="2">
    <source>
        <dbReference type="EMBL" id="EHO43190.1"/>
    </source>
</evidence>
<dbReference type="InterPro" id="IPR038765">
    <property type="entry name" value="Papain-like_cys_pep_sf"/>
</dbReference>
<dbReference type="Proteomes" id="UP000183868">
    <property type="component" value="Chromosome"/>
</dbReference>
<accession>H1XYC3</accession>
<dbReference type="SUPFAM" id="SSF54001">
    <property type="entry name" value="Cysteine proteinases"/>
    <property type="match status" value="1"/>
</dbReference>
<evidence type="ECO:0000313" key="3">
    <source>
        <dbReference type="Proteomes" id="UP000004671"/>
    </source>
</evidence>
<evidence type="ECO:0000313" key="4">
    <source>
        <dbReference type="Proteomes" id="UP000183868"/>
    </source>
</evidence>
<dbReference type="Gene3D" id="3.90.1720.10">
    <property type="entry name" value="endopeptidase domain like (from Nostoc punctiforme)"/>
    <property type="match status" value="1"/>
</dbReference>
<evidence type="ECO:0000313" key="1">
    <source>
        <dbReference type="EMBL" id="APF19284.1"/>
    </source>
</evidence>
<keyword evidence="3" id="KW-1185">Reference proteome</keyword>
<sequence length="958" mass="107045" precursor="true">MQYKIFFGFLFLIGAVLNGLNAQTPQVVLELKWGSGIENAGFRKAPEANYGPRAFAVKDGQVVILDEPQNLLKIFKNGRLLRMFEIPPFSDDVEFNSADDFVILAENRLYFFKNGRIVNSVKPPTPMDVIEAIKRIDVNHLQITFSDQSKAYFQLNDTQLLKKAPASAGNALSELKTVKLDEHTFRLETGPGQTTDMALKSEEPLASVRYLGSDDLNRHYLNLEFFEQQVPLRVRREIRVLDGQFRLLATIHAPVNAHTEIFRDWFIEADGLFYQMISGAEGIKIVKWDLTGVVNADRPLPLRYPQPFYEGVHYNLLNTQDAGSQLSKVSDFEDYPQIMPSEALAIADEYVRLYWTCTQDNLTNGVVTDPYGNQVRTPSWIVVGQNQHVPYKWGGSESIEAFLYGIDILKYAGDNYTDGGGTPSAVGVDCSGFVSRCWNLPRHYATSMMDDGITLPYLSWSEAEPGDAVHKVGHVRMVVRQNTNGSLLVVESSGQDWKVSYRTYYYSSLVNYTPRYYVNRQGAPDNIPQPRLNAVTINEAGKMELDWSLEGLENVSSLRIYFSTDGNSWGSGISVPKDTTQWSVPINDGQMIFVKLRSFSSGAYQNPSVSSDVYGGFRNDGISRVLIVDGFDRTSATSGRWQYLYHSFATTLGKSLAAAGIPFETTTNEMVRAQNIDLENYPAVFWLCGDESIRDGTFDREEQLLVTDYLRNGGRLFVSGSEIGYDLGSHGTAYDQTFFSDYLKAAFVKDNAGSWQAEGAVGTPFAGLQVRFDDGLQGIYPVSYPDAINPQGGAQLALKYANGDGAAVYFDGVFPNGNRPARLFYLGFPFETIYDAAERDSLMSRVVDFFELYNLTGIDEEQLQKTPVAFKLIGNFPNPFNNQTQIRFNLPAPGRVKLTVFNTPGQQVFEGQFSFTTSGAQKITFSGDRLASGLYFYRLVFNGQGKTFVAGNKMILIK</sequence>
<dbReference type="OrthoDB" id="9815928at2"/>
<dbReference type="HOGENOM" id="CLU_308118_0_0_0"/>
<dbReference type="PaxDb" id="880073-Calab_3592"/>
<proteinExistence type="predicted"/>
<dbReference type="AlphaFoldDB" id="H1XYC3"/>
<dbReference type="RefSeq" id="WP_006930723.1">
    <property type="nucleotide sequence ID" value="NZ_CM001402.1"/>
</dbReference>
<protein>
    <submittedName>
        <fullName evidence="1">Por secretion system C-terminal sorting domain-containing protein</fullName>
    </submittedName>
</protein>
<dbReference type="STRING" id="880073.Cabys_2535"/>
<dbReference type="eggNOG" id="COG0791">
    <property type="taxonomic scope" value="Bacteria"/>
</dbReference>
<name>H1XYC3_CALAY</name>
<reference evidence="2 3" key="1">
    <citation type="submission" date="2011-09" db="EMBL/GenBank/DDBJ databases">
        <title>The permanent draft genome of Caldithrix abyssi DSM 13497.</title>
        <authorList>
            <consortium name="US DOE Joint Genome Institute (JGI-PGF)"/>
            <person name="Lucas S."/>
            <person name="Han J."/>
            <person name="Lapidus A."/>
            <person name="Bruce D."/>
            <person name="Goodwin L."/>
            <person name="Pitluck S."/>
            <person name="Peters L."/>
            <person name="Kyrpides N."/>
            <person name="Mavromatis K."/>
            <person name="Ivanova N."/>
            <person name="Mikhailova N."/>
            <person name="Chertkov O."/>
            <person name="Detter J.C."/>
            <person name="Tapia R."/>
            <person name="Han C."/>
            <person name="Land M."/>
            <person name="Hauser L."/>
            <person name="Markowitz V."/>
            <person name="Cheng J.-F."/>
            <person name="Hugenholtz P."/>
            <person name="Woyke T."/>
            <person name="Wu D."/>
            <person name="Spring S."/>
            <person name="Brambilla E."/>
            <person name="Klenk H.-P."/>
            <person name="Eisen J.A."/>
        </authorList>
    </citation>
    <scope>NUCLEOTIDE SEQUENCE [LARGE SCALE GENOMIC DNA]</scope>
    <source>
        <strain evidence="2 3">DSM 13497</strain>
    </source>
</reference>
<gene>
    <name evidence="1" type="ORF">Cabys_2535</name>
    <name evidence="2" type="ORF">Calab_3592</name>
</gene>
<reference evidence="1 4" key="2">
    <citation type="submission" date="2016-11" db="EMBL/GenBank/DDBJ databases">
        <title>Genomic analysis of Caldithrix abyssi and proposal of a novel bacterial phylum Caldithrichaeota.</title>
        <authorList>
            <person name="Kublanov I."/>
            <person name="Sigalova O."/>
            <person name="Gavrilov S."/>
            <person name="Lebedinsky A."/>
            <person name="Ivanova N."/>
            <person name="Daum C."/>
            <person name="Reddy T."/>
            <person name="Klenk H.P."/>
            <person name="Goker M."/>
            <person name="Reva O."/>
            <person name="Miroshnichenko M."/>
            <person name="Kyprides N."/>
            <person name="Woyke T."/>
            <person name="Gelfand M."/>
        </authorList>
    </citation>
    <scope>NUCLEOTIDE SEQUENCE [LARGE SCALE GENOMIC DNA]</scope>
    <source>
        <strain evidence="1 4">LF13</strain>
    </source>
</reference>
<dbReference type="eggNOG" id="COG1520">
    <property type="taxonomic scope" value="Bacteria"/>
</dbReference>
<organism evidence="2 3">
    <name type="scientific">Caldithrix abyssi DSM 13497</name>
    <dbReference type="NCBI Taxonomy" id="880073"/>
    <lineage>
        <taxon>Bacteria</taxon>
        <taxon>Pseudomonadati</taxon>
        <taxon>Calditrichota</taxon>
        <taxon>Calditrichia</taxon>
        <taxon>Calditrichales</taxon>
        <taxon>Calditrichaceae</taxon>
        <taxon>Caldithrix</taxon>
    </lineage>
</organism>
<dbReference type="EMBL" id="CP018099">
    <property type="protein sequence ID" value="APF19284.1"/>
    <property type="molecule type" value="Genomic_DNA"/>
</dbReference>